<organism evidence="3 4">
    <name type="scientific">Elizabethkingia meningoseptica</name>
    <name type="common">Chryseobacterium meningosepticum</name>
    <dbReference type="NCBI Taxonomy" id="238"/>
    <lineage>
        <taxon>Bacteria</taxon>
        <taxon>Pseudomonadati</taxon>
        <taxon>Bacteroidota</taxon>
        <taxon>Flavobacteriia</taxon>
        <taxon>Flavobacteriales</taxon>
        <taxon>Weeksellaceae</taxon>
        <taxon>Elizabethkingia</taxon>
    </lineage>
</organism>
<name>A0A1V3U3X5_ELIME</name>
<dbReference type="Proteomes" id="UP000188947">
    <property type="component" value="Unassembled WGS sequence"/>
</dbReference>
<feature type="domain" description="DUF6759" evidence="2">
    <location>
        <begin position="58"/>
        <end position="146"/>
    </location>
</feature>
<reference evidence="3 4" key="1">
    <citation type="submission" date="2016-11" db="EMBL/GenBank/DDBJ databases">
        <title>Genome sequence and comparative genomic analysis of clinical strain Elizabethkingia meningoseptica 61421 PRCM.</title>
        <authorList>
            <person name="Wang M."/>
            <person name="Hu S."/>
            <person name="Cao L."/>
            <person name="Jiang T."/>
            <person name="Zhou Y."/>
            <person name="Ming D."/>
        </authorList>
    </citation>
    <scope>NUCLEOTIDE SEQUENCE [LARGE SCALE GENOMIC DNA]</scope>
    <source>
        <strain evidence="3 4">61421 PRCM</strain>
    </source>
</reference>
<accession>A0A1V3U3X5</accession>
<keyword evidence="4" id="KW-1185">Reference proteome</keyword>
<dbReference type="EMBL" id="MPOG01000001">
    <property type="protein sequence ID" value="OOH97732.1"/>
    <property type="molecule type" value="Genomic_DNA"/>
</dbReference>
<protein>
    <recommendedName>
        <fullName evidence="2">DUF6759 domain-containing protein</fullName>
    </recommendedName>
</protein>
<dbReference type="RefSeq" id="WP_069215304.1">
    <property type="nucleotide sequence ID" value="NZ_CP016378.1"/>
</dbReference>
<dbReference type="PROSITE" id="PS51257">
    <property type="entry name" value="PROKAR_LIPOPROTEIN"/>
    <property type="match status" value="1"/>
</dbReference>
<dbReference type="AlphaFoldDB" id="A0A1V3U3X5"/>
<sequence length="147" mass="16393">MKKYLFLTAAASLLSSCNMMNYGVYNRFPKYPSYPGNNNTSVTNTEQEYNELMKTYKPETEAVLNDLLNSTNPNALNTSLVVKNESSCNMVLTVSGNNGFKRIPIGTGKVGYAMLRKGIYTLSANVCRKVYRETMNVNTSQQITLSN</sequence>
<evidence type="ECO:0000256" key="1">
    <source>
        <dbReference type="SAM" id="SignalP"/>
    </source>
</evidence>
<dbReference type="eggNOG" id="ENOG50345Z0">
    <property type="taxonomic scope" value="Bacteria"/>
</dbReference>
<evidence type="ECO:0000313" key="4">
    <source>
        <dbReference type="Proteomes" id="UP000188947"/>
    </source>
</evidence>
<evidence type="ECO:0000259" key="2">
    <source>
        <dbReference type="Pfam" id="PF20545"/>
    </source>
</evidence>
<proteinExistence type="predicted"/>
<comment type="caution">
    <text evidence="3">The sequence shown here is derived from an EMBL/GenBank/DDBJ whole genome shotgun (WGS) entry which is preliminary data.</text>
</comment>
<feature type="chain" id="PRO_5010714073" description="DUF6759 domain-containing protein" evidence="1">
    <location>
        <begin position="22"/>
        <end position="147"/>
    </location>
</feature>
<dbReference type="OrthoDB" id="1272029at2"/>
<dbReference type="Pfam" id="PF20545">
    <property type="entry name" value="DUF6759"/>
    <property type="match status" value="1"/>
</dbReference>
<feature type="signal peptide" evidence="1">
    <location>
        <begin position="1"/>
        <end position="21"/>
    </location>
</feature>
<evidence type="ECO:0000313" key="3">
    <source>
        <dbReference type="EMBL" id="OOH97732.1"/>
    </source>
</evidence>
<keyword evidence="1" id="KW-0732">Signal</keyword>
<dbReference type="InterPro" id="IPR046647">
    <property type="entry name" value="DUF6759"/>
</dbReference>
<gene>
    <name evidence="3" type="ORF">BMF97_00215</name>
</gene>